<dbReference type="KEGG" id="mod:AS202_00155"/>
<reference evidence="1 2" key="1">
    <citation type="journal article" date="2016" name="J. Zhejiang Univ. Sci. B">
        <title>Antibiotic resistance mechanisms of Myroides sp.</title>
        <authorList>
            <person name="Hu S."/>
            <person name="Yuan S."/>
            <person name="Qu H."/>
            <person name="Jiang T."/>
            <person name="Zhou Y."/>
            <person name="Wang M."/>
            <person name="Ming D."/>
        </authorList>
    </citation>
    <scope>NUCLEOTIDE SEQUENCE [LARGE SCALE GENOMIC DNA]</scope>
    <source>
        <strain evidence="1 2">PR63039</strain>
    </source>
</reference>
<proteinExistence type="predicted"/>
<dbReference type="EMBL" id="CP013690">
    <property type="protein sequence ID" value="ALU24708.1"/>
    <property type="molecule type" value="Genomic_DNA"/>
</dbReference>
<dbReference type="RefSeq" id="WP_006258632.1">
    <property type="nucleotide sequence ID" value="NZ_BCMQ01000012.1"/>
</dbReference>
<evidence type="ECO:0000313" key="1">
    <source>
        <dbReference type="EMBL" id="ALU24708.1"/>
    </source>
</evidence>
<dbReference type="AlphaFoldDB" id="A0A0U2VEI9"/>
<protein>
    <submittedName>
        <fullName evidence="1">Uncharacterized protein</fullName>
    </submittedName>
</protein>
<name>A0A0U2VEI9_9FLAO</name>
<accession>A0A0U2VEI9</accession>
<gene>
    <name evidence="1" type="ORF">AS202_00155</name>
</gene>
<sequence>MKTRLMFDFAKTILENVSFDPKLFYKELHKAINQLLPYDVDRLTKWVNGYVLEKPELQESLNLINA</sequence>
<dbReference type="eggNOG" id="ENOG503301Z">
    <property type="taxonomic scope" value="Bacteria"/>
</dbReference>
<evidence type="ECO:0000313" key="2">
    <source>
        <dbReference type="Proteomes" id="UP000069030"/>
    </source>
</evidence>
<organism evidence="1 2">
    <name type="scientific">Myroides odoratimimus</name>
    <dbReference type="NCBI Taxonomy" id="76832"/>
    <lineage>
        <taxon>Bacteria</taxon>
        <taxon>Pseudomonadati</taxon>
        <taxon>Bacteroidota</taxon>
        <taxon>Flavobacteriia</taxon>
        <taxon>Flavobacteriales</taxon>
        <taxon>Flavobacteriaceae</taxon>
        <taxon>Myroides</taxon>
    </lineage>
</organism>
<dbReference type="GeneID" id="66973295"/>
<dbReference type="Proteomes" id="UP000069030">
    <property type="component" value="Chromosome"/>
</dbReference>